<evidence type="ECO:0000313" key="2">
    <source>
        <dbReference type="EMBL" id="CAG8809838.1"/>
    </source>
</evidence>
<proteinExistence type="predicted"/>
<feature type="non-terminal residue" evidence="2">
    <location>
        <position position="1"/>
    </location>
</feature>
<accession>A0ABN7W0U9</accession>
<organism evidence="2 3">
    <name type="scientific">Gigaspora margarita</name>
    <dbReference type="NCBI Taxonomy" id="4874"/>
    <lineage>
        <taxon>Eukaryota</taxon>
        <taxon>Fungi</taxon>
        <taxon>Fungi incertae sedis</taxon>
        <taxon>Mucoromycota</taxon>
        <taxon>Glomeromycotina</taxon>
        <taxon>Glomeromycetes</taxon>
        <taxon>Diversisporales</taxon>
        <taxon>Gigasporaceae</taxon>
        <taxon>Gigaspora</taxon>
    </lineage>
</organism>
<gene>
    <name evidence="2" type="ORF">GMARGA_LOCUS24975</name>
</gene>
<dbReference type="EMBL" id="CAJVQB010027054">
    <property type="protein sequence ID" value="CAG8809838.1"/>
    <property type="molecule type" value="Genomic_DNA"/>
</dbReference>
<feature type="compositionally biased region" description="Basic and acidic residues" evidence="1">
    <location>
        <begin position="9"/>
        <end position="51"/>
    </location>
</feature>
<keyword evidence="3" id="KW-1185">Reference proteome</keyword>
<evidence type="ECO:0000313" key="3">
    <source>
        <dbReference type="Proteomes" id="UP000789901"/>
    </source>
</evidence>
<name>A0ABN7W0U9_GIGMA</name>
<sequence>TKITPVKASKNDNKSRQEVQKDKTTPVKASRNDNTKSDEKQHLKAPKDKKAAMKSYQCKASNDDKIISVKASK</sequence>
<comment type="caution">
    <text evidence="2">The sequence shown here is derived from an EMBL/GenBank/DDBJ whole genome shotgun (WGS) entry which is preliminary data.</text>
</comment>
<evidence type="ECO:0000256" key="1">
    <source>
        <dbReference type="SAM" id="MobiDB-lite"/>
    </source>
</evidence>
<dbReference type="Proteomes" id="UP000789901">
    <property type="component" value="Unassembled WGS sequence"/>
</dbReference>
<protein>
    <submittedName>
        <fullName evidence="2">4349_t:CDS:1</fullName>
    </submittedName>
</protein>
<feature type="region of interest" description="Disordered" evidence="1">
    <location>
        <begin position="1"/>
        <end position="73"/>
    </location>
</feature>
<reference evidence="2 3" key="1">
    <citation type="submission" date="2021-06" db="EMBL/GenBank/DDBJ databases">
        <authorList>
            <person name="Kallberg Y."/>
            <person name="Tangrot J."/>
            <person name="Rosling A."/>
        </authorList>
    </citation>
    <scope>NUCLEOTIDE SEQUENCE [LARGE SCALE GENOMIC DNA]</scope>
    <source>
        <strain evidence="2 3">120-4 pot B 10/14</strain>
    </source>
</reference>